<accession>A0AAU6WNL5</accession>
<gene>
    <name evidence="2" type="ORF">AAFP95_21610</name>
</gene>
<sequence length="75" mass="8296">MFSSLALVVLMSAGVSAQNIPMDASVKTGTLPNGMKYYVKKNTLPEKRWISVWPSMPDPFSKMKTSAGWPTSWNT</sequence>
<dbReference type="AlphaFoldDB" id="A0AAU6WNL5"/>
<organism evidence="2 3">
    <name type="scientific">Chryseobacterium endophyticum</name>
    <dbReference type="NCBI Taxonomy" id="1854762"/>
    <lineage>
        <taxon>Bacteria</taxon>
        <taxon>Pseudomonadati</taxon>
        <taxon>Bacteroidota</taxon>
        <taxon>Flavobacteriia</taxon>
        <taxon>Flavobacteriales</taxon>
        <taxon>Weeksellaceae</taxon>
        <taxon>Chryseobacterium group</taxon>
        <taxon>Chryseobacterium</taxon>
    </lineage>
</organism>
<feature type="chain" id="PRO_5043907585" evidence="1">
    <location>
        <begin position="18"/>
        <end position="75"/>
    </location>
</feature>
<name>A0AAU6WNL5_9FLAO</name>
<dbReference type="RefSeq" id="WP_345766430.1">
    <property type="nucleotide sequence ID" value="NZ_CP154834.1"/>
</dbReference>
<protein>
    <submittedName>
        <fullName evidence="2">Uncharacterized protein</fullName>
    </submittedName>
</protein>
<evidence type="ECO:0000256" key="1">
    <source>
        <dbReference type="SAM" id="SignalP"/>
    </source>
</evidence>
<dbReference type="EMBL" id="CP154834">
    <property type="protein sequence ID" value="XAO74206.1"/>
    <property type="molecule type" value="Genomic_DNA"/>
</dbReference>
<proteinExistence type="predicted"/>
<dbReference type="Proteomes" id="UP001463665">
    <property type="component" value="Chromosome"/>
</dbReference>
<reference evidence="2 3" key="1">
    <citation type="submission" date="2024-04" db="EMBL/GenBank/DDBJ databases">
        <title>Genome sequencing and assembly of rice foliar adapted Chryseobacterium endophyticum OsEnb-ALM-A6.</title>
        <authorList>
            <person name="Kumar S."/>
            <person name="Javed M."/>
            <person name="Chouhan V."/>
            <person name="Charishma K."/>
            <person name="Patel A."/>
            <person name="Kumar M."/>
            <person name="Sahu K.P."/>
            <person name="Kumar A."/>
        </authorList>
    </citation>
    <scope>NUCLEOTIDE SEQUENCE [LARGE SCALE GENOMIC DNA]</scope>
    <source>
        <strain evidence="2 3">OsEnb-ALM-A6</strain>
    </source>
</reference>
<evidence type="ECO:0000313" key="3">
    <source>
        <dbReference type="Proteomes" id="UP001463665"/>
    </source>
</evidence>
<feature type="signal peptide" evidence="1">
    <location>
        <begin position="1"/>
        <end position="17"/>
    </location>
</feature>
<evidence type="ECO:0000313" key="2">
    <source>
        <dbReference type="EMBL" id="XAO74206.1"/>
    </source>
</evidence>
<keyword evidence="1" id="KW-0732">Signal</keyword>
<keyword evidence="3" id="KW-1185">Reference proteome</keyword>